<dbReference type="GO" id="GO:0047617">
    <property type="term" value="F:fatty acyl-CoA hydrolase activity"/>
    <property type="evidence" value="ECO:0007669"/>
    <property type="project" value="TreeGrafter"/>
</dbReference>
<evidence type="ECO:0000256" key="2">
    <source>
        <dbReference type="ARBA" id="ARBA00022801"/>
    </source>
</evidence>
<proteinExistence type="inferred from homology"/>
<dbReference type="Proteomes" id="UP000321523">
    <property type="component" value="Unassembled WGS sequence"/>
</dbReference>
<gene>
    <name evidence="3" type="ORF">SAE02_45340</name>
</gene>
<sequence>MLHRIDKQGFFKMDNDASTAITSQDFYPYWIDESVRFADLDPLGHVNNAAISTYFESARVALFSDSGNSPVSGPLSVVIARIVIDFRSEMHYPGALRVGLKATRFGRSSLTVAGAIFHGETCIATSEVVCVLFDTTARRSAEIPAAVRARLTELAG</sequence>
<dbReference type="Pfam" id="PF13279">
    <property type="entry name" value="4HBT_2"/>
    <property type="match status" value="1"/>
</dbReference>
<organism evidence="3 4">
    <name type="scientific">Skermanella aerolata</name>
    <dbReference type="NCBI Taxonomy" id="393310"/>
    <lineage>
        <taxon>Bacteria</taxon>
        <taxon>Pseudomonadati</taxon>
        <taxon>Pseudomonadota</taxon>
        <taxon>Alphaproteobacteria</taxon>
        <taxon>Rhodospirillales</taxon>
        <taxon>Azospirillaceae</taxon>
        <taxon>Skermanella</taxon>
    </lineage>
</organism>
<dbReference type="EMBL" id="BJYZ01000021">
    <property type="protein sequence ID" value="GEO40386.1"/>
    <property type="molecule type" value="Genomic_DNA"/>
</dbReference>
<evidence type="ECO:0000313" key="4">
    <source>
        <dbReference type="Proteomes" id="UP000321523"/>
    </source>
</evidence>
<keyword evidence="4" id="KW-1185">Reference proteome</keyword>
<evidence type="ECO:0000256" key="1">
    <source>
        <dbReference type="ARBA" id="ARBA00005953"/>
    </source>
</evidence>
<dbReference type="CDD" id="cd00586">
    <property type="entry name" value="4HBT"/>
    <property type="match status" value="1"/>
</dbReference>
<dbReference type="Gene3D" id="3.10.129.10">
    <property type="entry name" value="Hotdog Thioesterase"/>
    <property type="match status" value="1"/>
</dbReference>
<dbReference type="PANTHER" id="PTHR31793:SF27">
    <property type="entry name" value="NOVEL THIOESTERASE SUPERFAMILY DOMAIN AND SAPOSIN A-TYPE DOMAIN CONTAINING PROTEIN (0610012H03RIK)"/>
    <property type="match status" value="1"/>
</dbReference>
<reference evidence="3 4" key="1">
    <citation type="submission" date="2019-07" db="EMBL/GenBank/DDBJ databases">
        <title>Whole genome shotgun sequence of Skermanella aerolata NBRC 106429.</title>
        <authorList>
            <person name="Hosoyama A."/>
            <person name="Uohara A."/>
            <person name="Ohji S."/>
            <person name="Ichikawa N."/>
        </authorList>
    </citation>
    <scope>NUCLEOTIDE SEQUENCE [LARGE SCALE GENOMIC DNA]</scope>
    <source>
        <strain evidence="3 4">NBRC 106429</strain>
    </source>
</reference>
<evidence type="ECO:0000313" key="3">
    <source>
        <dbReference type="EMBL" id="GEO40386.1"/>
    </source>
</evidence>
<dbReference type="InterPro" id="IPR050563">
    <property type="entry name" value="4-hydroxybenzoyl-CoA_TE"/>
</dbReference>
<protein>
    <submittedName>
        <fullName evidence="3">Thioesterase</fullName>
    </submittedName>
</protein>
<dbReference type="SUPFAM" id="SSF54637">
    <property type="entry name" value="Thioesterase/thiol ester dehydrase-isomerase"/>
    <property type="match status" value="1"/>
</dbReference>
<name>A0A512DVB2_9PROT</name>
<dbReference type="InterPro" id="IPR029069">
    <property type="entry name" value="HotDog_dom_sf"/>
</dbReference>
<comment type="caution">
    <text evidence="3">The sequence shown here is derived from an EMBL/GenBank/DDBJ whole genome shotgun (WGS) entry which is preliminary data.</text>
</comment>
<keyword evidence="2" id="KW-0378">Hydrolase</keyword>
<dbReference type="PANTHER" id="PTHR31793">
    <property type="entry name" value="4-HYDROXYBENZOYL-COA THIOESTERASE FAMILY MEMBER"/>
    <property type="match status" value="1"/>
</dbReference>
<dbReference type="AlphaFoldDB" id="A0A512DVB2"/>
<comment type="similarity">
    <text evidence="1">Belongs to the 4-hydroxybenzoyl-CoA thioesterase family.</text>
</comment>
<accession>A0A512DVB2</accession>